<dbReference type="EMBL" id="LOXM01000255">
    <property type="protein sequence ID" value="KVG56534.1"/>
    <property type="molecule type" value="Genomic_DNA"/>
</dbReference>
<dbReference type="Pfam" id="PF06276">
    <property type="entry name" value="FhuF"/>
    <property type="match status" value="1"/>
</dbReference>
<dbReference type="OrthoDB" id="8993954at2"/>
<protein>
    <submittedName>
        <fullName evidence="3">Iron reductase</fullName>
    </submittedName>
</protein>
<organism evidence="3 4">
    <name type="scientific">Burkholderia ubonensis</name>
    <dbReference type="NCBI Taxonomy" id="101571"/>
    <lineage>
        <taxon>Bacteria</taxon>
        <taxon>Pseudomonadati</taxon>
        <taxon>Pseudomonadota</taxon>
        <taxon>Betaproteobacteria</taxon>
        <taxon>Burkholderiales</taxon>
        <taxon>Burkholderiaceae</taxon>
        <taxon>Burkholderia</taxon>
        <taxon>Burkholderia cepacia complex</taxon>
    </lineage>
</organism>
<name>A0A103QVV1_9BURK</name>
<proteinExistence type="predicted"/>
<dbReference type="Proteomes" id="UP000064029">
    <property type="component" value="Unassembled WGS sequence"/>
</dbReference>
<feature type="domain" description="Aerobactin siderophore biosynthesis IucA/IucC-like C-terminal" evidence="1">
    <location>
        <begin position="83"/>
        <end position="218"/>
    </location>
</feature>
<dbReference type="AlphaFoldDB" id="A0A103QVV1"/>
<dbReference type="Pfam" id="PF11575">
    <property type="entry name" value="FhuF_C"/>
    <property type="match status" value="1"/>
</dbReference>
<evidence type="ECO:0000259" key="2">
    <source>
        <dbReference type="Pfam" id="PF11575"/>
    </source>
</evidence>
<feature type="domain" description="Ferric siderophore reductase C-terminal" evidence="2">
    <location>
        <begin position="235"/>
        <end position="256"/>
    </location>
</feature>
<evidence type="ECO:0000259" key="1">
    <source>
        <dbReference type="Pfam" id="PF06276"/>
    </source>
</evidence>
<dbReference type="RefSeq" id="WP_059758390.1">
    <property type="nucleotide sequence ID" value="NZ_CP013414.1"/>
</dbReference>
<dbReference type="GO" id="GO:0003824">
    <property type="term" value="F:catalytic activity"/>
    <property type="evidence" value="ECO:0007669"/>
    <property type="project" value="UniProtKB-ARBA"/>
</dbReference>
<reference evidence="3 4" key="1">
    <citation type="submission" date="2015-11" db="EMBL/GenBank/DDBJ databases">
        <title>Expanding the genomic diversity of Burkholderia species for the development of highly accurate diagnostics.</title>
        <authorList>
            <person name="Sahl J."/>
            <person name="Keim P."/>
            <person name="Wagner D."/>
        </authorList>
    </citation>
    <scope>NUCLEOTIDE SEQUENCE [LARGE SCALE GENOMIC DNA]</scope>
    <source>
        <strain evidence="3 4">MSMB2036</strain>
    </source>
</reference>
<evidence type="ECO:0000313" key="4">
    <source>
        <dbReference type="Proteomes" id="UP000064029"/>
    </source>
</evidence>
<dbReference type="GO" id="GO:0051537">
    <property type="term" value="F:2 iron, 2 sulfur cluster binding"/>
    <property type="evidence" value="ECO:0007669"/>
    <property type="project" value="InterPro"/>
</dbReference>
<dbReference type="InterPro" id="IPR022770">
    <property type="entry name" value="IucA/IucC-like_C"/>
</dbReference>
<dbReference type="InterPro" id="IPR024726">
    <property type="entry name" value="FhuF_C"/>
</dbReference>
<dbReference type="InterPro" id="IPR008090">
    <property type="entry name" value="Fe_iron_reduct"/>
</dbReference>
<sequence>MTPPAPGVHHARATCFASFAPPAPPAFAPYLDAVWLGMPEDAWASGARIVPLTALPDHRDALLDAMVRHYGGDPAVHARALLSQWSKYYFGRAAPAGVVAALLLGRPLDMAPARTFVVLDDGMPAGLVFAHDALGEPCDDPAPRYAGLVAHLGAVIDLLAEMGRVTPRVLWGNAGNLLDYLLDACRAQACAADPVRDAAWLFRSACVDGESNPLRTPVRDAVPRSPLLPTPFRARRVCCLRYEIPGETQLCGSCPLLLTMDDAALAGQDAIR</sequence>
<evidence type="ECO:0000313" key="3">
    <source>
        <dbReference type="EMBL" id="KVG56534.1"/>
    </source>
</evidence>
<gene>
    <name evidence="3" type="ORF">WJ33_37585</name>
</gene>
<dbReference type="NCBIfam" id="TIGR03951">
    <property type="entry name" value="Fe_III_red_FhuF"/>
    <property type="match status" value="1"/>
</dbReference>
<accession>A0A103QVV1</accession>
<comment type="caution">
    <text evidence="3">The sequence shown here is derived from an EMBL/GenBank/DDBJ whole genome shotgun (WGS) entry which is preliminary data.</text>
</comment>